<proteinExistence type="predicted"/>
<dbReference type="eggNOG" id="COG1215">
    <property type="taxonomic scope" value="Bacteria"/>
</dbReference>
<dbReference type="EMBL" id="FN650140">
    <property type="protein sequence ID" value="CBJ13627.1"/>
    <property type="molecule type" value="Genomic_DNA"/>
</dbReference>
<dbReference type="Gene3D" id="3.90.550.10">
    <property type="entry name" value="Spore Coat Polysaccharide Biosynthesis Protein SpsA, Chain A"/>
    <property type="match status" value="1"/>
</dbReference>
<dbReference type="RefSeq" id="WP_012979513.1">
    <property type="nucleotide sequence ID" value="NC_013861.1"/>
</dbReference>
<dbReference type="KEGG" id="llo:LLO_3174"/>
<dbReference type="CAZy" id="GT2">
    <property type="family name" value="Glycosyltransferase Family 2"/>
</dbReference>
<accession>D3HMD8</accession>
<sequence>MSTLVSIVMPSFNQGIFIRESIESVLSQSYQKLELIVADGGSTDNTLEILQEIQGTDKRVRWFSEADKGPANALNKALNQIRGTIIGWLNSDDLYTPGAVERAVGILSSSHHYLMVYGQGQHINQQGKTIDLYPTLPPQTPIEQFRLGCFICQPTVFFSRAMNIMLGPLDEHLKTAFDFDYWVRAFQGFQDRIAFIDHLQASSRLHQNCITQKMRRMIALEGMQIIDKHLGWVLPNWFETYVDEYLNSAVNLQKKEANDHLQITLKDATPYLKEVTFFYLQTLIQKKLDAVY</sequence>
<dbReference type="Proteomes" id="UP000001060">
    <property type="component" value="Chromosome"/>
</dbReference>
<dbReference type="SUPFAM" id="SSF53448">
    <property type="entry name" value="Nucleotide-diphospho-sugar transferases"/>
    <property type="match status" value="1"/>
</dbReference>
<dbReference type="Pfam" id="PF00535">
    <property type="entry name" value="Glycos_transf_2"/>
    <property type="match status" value="1"/>
</dbReference>
<dbReference type="AlphaFoldDB" id="D3HMD8"/>
<protein>
    <submittedName>
        <fullName evidence="2">Putative glycosyltransferase</fullName>
    </submittedName>
</protein>
<dbReference type="CDD" id="cd06433">
    <property type="entry name" value="GT_2_WfgS_like"/>
    <property type="match status" value="1"/>
</dbReference>
<dbReference type="PANTHER" id="PTHR22916">
    <property type="entry name" value="GLYCOSYLTRANSFERASE"/>
    <property type="match status" value="1"/>
</dbReference>
<feature type="domain" description="Glycosyltransferase 2-like" evidence="1">
    <location>
        <begin position="6"/>
        <end position="135"/>
    </location>
</feature>
<gene>
    <name evidence="2" type="ordered locus">LLO_3174</name>
</gene>
<dbReference type="GeneID" id="40927357"/>
<keyword evidence="2" id="KW-0808">Transferase</keyword>
<dbReference type="GO" id="GO:0016758">
    <property type="term" value="F:hexosyltransferase activity"/>
    <property type="evidence" value="ECO:0007669"/>
    <property type="project" value="UniProtKB-ARBA"/>
</dbReference>
<evidence type="ECO:0000259" key="1">
    <source>
        <dbReference type="Pfam" id="PF00535"/>
    </source>
</evidence>
<dbReference type="HOGENOM" id="CLU_025996_21_0_6"/>
<evidence type="ECO:0000313" key="2">
    <source>
        <dbReference type="EMBL" id="CBJ13627.1"/>
    </source>
</evidence>
<evidence type="ECO:0000313" key="3">
    <source>
        <dbReference type="Proteomes" id="UP000001060"/>
    </source>
</evidence>
<reference evidence="2 3" key="1">
    <citation type="journal article" date="2010" name="PLoS Genet.">
        <title>Analysis of the Legionella longbeachae genome and transcriptome uncovers unique strategies to cause Legionnaires' disease.</title>
        <authorList>
            <person name="Cazalet C."/>
            <person name="Gomez-Valero L."/>
            <person name="Rusniok C."/>
            <person name="Lomma M."/>
            <person name="Dervins-Ravault D."/>
            <person name="Newton H."/>
            <person name="Sansom F."/>
            <person name="Jarraud S."/>
            <person name="Zidane N."/>
            <person name="Ma L."/>
            <person name="Bouchier C."/>
            <person name="Etienne J."/>
            <person name="Hartland E."/>
            <person name="Buchrieser C."/>
        </authorList>
    </citation>
    <scope>NUCLEOTIDE SEQUENCE [LARGE SCALE GENOMIC DNA]</scope>
    <source>
        <strain evidence="2 3">NSW150</strain>
    </source>
</reference>
<dbReference type="STRING" id="661367.LLO_3174"/>
<dbReference type="InterPro" id="IPR029044">
    <property type="entry name" value="Nucleotide-diphossugar_trans"/>
</dbReference>
<dbReference type="OrthoDB" id="396512at2"/>
<name>D3HMD8_LEGLN</name>
<organism evidence="2 3">
    <name type="scientific">Legionella longbeachae serogroup 1 (strain NSW150)</name>
    <dbReference type="NCBI Taxonomy" id="661367"/>
    <lineage>
        <taxon>Bacteria</taxon>
        <taxon>Pseudomonadati</taxon>
        <taxon>Pseudomonadota</taxon>
        <taxon>Gammaproteobacteria</taxon>
        <taxon>Legionellales</taxon>
        <taxon>Legionellaceae</taxon>
        <taxon>Legionella</taxon>
    </lineage>
</organism>
<dbReference type="InterPro" id="IPR001173">
    <property type="entry name" value="Glyco_trans_2-like"/>
</dbReference>
<dbReference type="PANTHER" id="PTHR22916:SF65">
    <property type="entry name" value="SLR1065 PROTEIN"/>
    <property type="match status" value="1"/>
</dbReference>
<keyword evidence="3" id="KW-1185">Reference proteome</keyword>